<dbReference type="Gene3D" id="3.50.30.30">
    <property type="match status" value="1"/>
</dbReference>
<feature type="domain" description="PA" evidence="2">
    <location>
        <begin position="159"/>
        <end position="229"/>
    </location>
</feature>
<dbReference type="CDD" id="cd02121">
    <property type="entry name" value="PA_GCPII_like"/>
    <property type="match status" value="1"/>
</dbReference>
<dbReference type="PANTHER" id="PTHR10404:SF46">
    <property type="entry name" value="VACUOLAR PROTEIN SORTING-ASSOCIATED PROTEIN 70"/>
    <property type="match status" value="1"/>
</dbReference>
<dbReference type="Proteomes" id="UP000218767">
    <property type="component" value="Unassembled WGS sequence"/>
</dbReference>
<evidence type="ECO:0000259" key="2">
    <source>
        <dbReference type="Pfam" id="PF02225"/>
    </source>
</evidence>
<dbReference type="SUPFAM" id="SSF47672">
    <property type="entry name" value="Transferrin receptor-like dimerisation domain"/>
    <property type="match status" value="1"/>
</dbReference>
<dbReference type="PANTHER" id="PTHR10404">
    <property type="entry name" value="N-ACETYLATED-ALPHA-LINKED ACIDIC DIPEPTIDASE"/>
    <property type="match status" value="1"/>
</dbReference>
<sequence>MIYSAHSLTRHSIQAFHCLAIAGLLSVASISSAQTLFGFNANSSAQQRQMESEFDALIDRAEMDRWLKDFSSEAHHVGSPKSKENAEAIAELFRSWNYDVEIAEYEVLFPEPLTRELELVAPNRFTASLMEDPIDGDASTSNTDNLLPPYNAFSIGGEVEAELVFVNYGTPADYELLERYGISVAGKIAISKYGGSWRGIKPKLAGEMGAVGTLIYSDPADDGYGPGDVYPDGPYKNDSGVQRGSVMDMPTYPGDVLTPGVGATGDVNRLSREDAPTITQIPVLPISYRDALPLLEAMGGAVVPEEWRGGLPITYHLGPGPARVRLKLEFDWKMVTAYNVIARMEGTDMPNQWVIRGNHHDGWNHGAADPLSGIVAMLAEAKAVSRLAESGYPPARTIVYAAWDAEEPGLIGSTEWAEHHAEELQEHAVVYLNTDGNGRGFVNVGGSHVLERFFNEIMADVEDPQTGVSVQERRRANLRINGNSEKVRNEAKNRSDLRISPLGSGSDYTPFLQHLGIASANMSFGGHSGGGSYHTMYDTYEHYTKWIDPGLVYGRTLAQFAGRATLRLANAPRLPFDFQGFTDNVAGYIEEIEALADGMREKTATDNQDIREGIYGIVLDPTKSFGPPIPKPPVPHFNFAPLKNALARLEDSADAYQTIATSGAPATAHHNYLLYTSERELIRDEGLTGRPWYKHHIYAPGFYTGYGVKTIPGVREAIEQRQYDQVAGQIEIAAEVLTNLTFRLDELAER</sequence>
<feature type="domain" description="Transferrin receptor-like dimerisation" evidence="3">
    <location>
        <begin position="638"/>
        <end position="740"/>
    </location>
</feature>
<protein>
    <submittedName>
        <fullName evidence="5">Folate hydrolase</fullName>
    </submittedName>
</protein>
<dbReference type="Pfam" id="PF04253">
    <property type="entry name" value="TFR_dimer"/>
    <property type="match status" value="1"/>
</dbReference>
<evidence type="ECO:0000256" key="1">
    <source>
        <dbReference type="ARBA" id="ARBA00005634"/>
    </source>
</evidence>
<dbReference type="Gene3D" id="3.40.630.10">
    <property type="entry name" value="Zn peptidases"/>
    <property type="match status" value="1"/>
</dbReference>
<organism evidence="5 6">
    <name type="scientific">SAR86 cluster bacterium</name>
    <dbReference type="NCBI Taxonomy" id="2030880"/>
    <lineage>
        <taxon>Bacteria</taxon>
        <taxon>Pseudomonadati</taxon>
        <taxon>Pseudomonadota</taxon>
        <taxon>Gammaproteobacteria</taxon>
        <taxon>SAR86 cluster</taxon>
    </lineage>
</organism>
<dbReference type="EMBL" id="NVUL01000009">
    <property type="protein sequence ID" value="PCI80593.1"/>
    <property type="molecule type" value="Genomic_DNA"/>
</dbReference>
<dbReference type="AlphaFoldDB" id="A0A2A4XD99"/>
<dbReference type="FunFam" id="3.40.630.10:FF:000101">
    <property type="entry name" value="N-acetylated alpha-linked acidic dipeptidase like 1"/>
    <property type="match status" value="1"/>
</dbReference>
<evidence type="ECO:0000259" key="4">
    <source>
        <dbReference type="Pfam" id="PF04389"/>
    </source>
</evidence>
<comment type="similarity">
    <text evidence="1">Belongs to the peptidase M28 family. M28B subfamily.</text>
</comment>
<evidence type="ECO:0000313" key="5">
    <source>
        <dbReference type="EMBL" id="PCI80593.1"/>
    </source>
</evidence>
<name>A0A2A4XD99_9GAMM</name>
<dbReference type="InterPro" id="IPR046450">
    <property type="entry name" value="PA_dom_sf"/>
</dbReference>
<evidence type="ECO:0000259" key="3">
    <source>
        <dbReference type="Pfam" id="PF04253"/>
    </source>
</evidence>
<gene>
    <name evidence="5" type="ORF">COB20_02890</name>
</gene>
<feature type="domain" description="Peptidase M28" evidence="4">
    <location>
        <begin position="339"/>
        <end position="543"/>
    </location>
</feature>
<dbReference type="GO" id="GO:0016787">
    <property type="term" value="F:hydrolase activity"/>
    <property type="evidence" value="ECO:0007669"/>
    <property type="project" value="UniProtKB-KW"/>
</dbReference>
<dbReference type="Pfam" id="PF04389">
    <property type="entry name" value="Peptidase_M28"/>
    <property type="match status" value="1"/>
</dbReference>
<evidence type="ECO:0000313" key="6">
    <source>
        <dbReference type="Proteomes" id="UP000218767"/>
    </source>
</evidence>
<accession>A0A2A4XD99</accession>
<reference evidence="6" key="1">
    <citation type="submission" date="2017-08" db="EMBL/GenBank/DDBJ databases">
        <title>A dynamic microbial community with high functional redundancy inhabits the cold, oxic subseafloor aquifer.</title>
        <authorList>
            <person name="Tully B.J."/>
            <person name="Wheat C.G."/>
            <person name="Glazer B.T."/>
            <person name="Huber J.A."/>
        </authorList>
    </citation>
    <scope>NUCLEOTIDE SEQUENCE [LARGE SCALE GENOMIC DNA]</scope>
</reference>
<dbReference type="InterPro" id="IPR007365">
    <property type="entry name" value="TFR-like_dimer_dom"/>
</dbReference>
<dbReference type="InterPro" id="IPR003137">
    <property type="entry name" value="PA_domain"/>
</dbReference>
<dbReference type="SUPFAM" id="SSF52025">
    <property type="entry name" value="PA domain"/>
    <property type="match status" value="1"/>
</dbReference>
<dbReference type="InterPro" id="IPR036757">
    <property type="entry name" value="TFR-like_dimer_dom_sf"/>
</dbReference>
<proteinExistence type="inferred from homology"/>
<keyword evidence="5" id="KW-0378">Hydrolase</keyword>
<dbReference type="InterPro" id="IPR007484">
    <property type="entry name" value="Peptidase_M28"/>
</dbReference>
<dbReference type="SUPFAM" id="SSF53187">
    <property type="entry name" value="Zn-dependent exopeptidases"/>
    <property type="match status" value="1"/>
</dbReference>
<dbReference type="Pfam" id="PF02225">
    <property type="entry name" value="PA"/>
    <property type="match status" value="1"/>
</dbReference>
<dbReference type="InterPro" id="IPR039373">
    <property type="entry name" value="Peptidase_M28B"/>
</dbReference>
<dbReference type="Gene3D" id="1.20.930.40">
    <property type="entry name" value="Transferrin receptor-like, dimerisation domain"/>
    <property type="match status" value="1"/>
</dbReference>
<comment type="caution">
    <text evidence="5">The sequence shown here is derived from an EMBL/GenBank/DDBJ whole genome shotgun (WGS) entry which is preliminary data.</text>
</comment>